<dbReference type="GO" id="GO:0006227">
    <property type="term" value="P:dUDP biosynthetic process"/>
    <property type="evidence" value="ECO:0007669"/>
    <property type="project" value="TreeGrafter"/>
</dbReference>
<accession>A0A561QB48</accession>
<keyword evidence="6" id="KW-1185">Reference proteome</keyword>
<dbReference type="GO" id="GO:0005737">
    <property type="term" value="C:cytoplasm"/>
    <property type="evidence" value="ECO:0007669"/>
    <property type="project" value="TreeGrafter"/>
</dbReference>
<keyword evidence="2" id="KW-0547">Nucleotide-binding</keyword>
<gene>
    <name evidence="5" type="ORF">FHW37_11186</name>
</gene>
<dbReference type="Gene3D" id="3.40.50.300">
    <property type="entry name" value="P-loop containing nucleotide triphosphate hydrolases"/>
    <property type="match status" value="1"/>
</dbReference>
<dbReference type="Pfam" id="PF02223">
    <property type="entry name" value="Thymidylate_kin"/>
    <property type="match status" value="1"/>
</dbReference>
<dbReference type="PANTHER" id="PTHR10344">
    <property type="entry name" value="THYMIDYLATE KINASE"/>
    <property type="match status" value="1"/>
</dbReference>
<dbReference type="GO" id="GO:0005524">
    <property type="term" value="F:ATP binding"/>
    <property type="evidence" value="ECO:0007669"/>
    <property type="project" value="UniProtKB-KW"/>
</dbReference>
<evidence type="ECO:0000256" key="2">
    <source>
        <dbReference type="ARBA" id="ARBA00022741"/>
    </source>
</evidence>
<dbReference type="GO" id="GO:0006233">
    <property type="term" value="P:dTDP biosynthetic process"/>
    <property type="evidence" value="ECO:0007669"/>
    <property type="project" value="TreeGrafter"/>
</dbReference>
<dbReference type="PANTHER" id="PTHR10344:SF4">
    <property type="entry name" value="UMP-CMP KINASE 2, MITOCHONDRIAL"/>
    <property type="match status" value="1"/>
</dbReference>
<organism evidence="5 6">
    <name type="scientific">Neorhizobium alkalisoli</name>
    <dbReference type="NCBI Taxonomy" id="528178"/>
    <lineage>
        <taxon>Bacteria</taxon>
        <taxon>Pseudomonadati</taxon>
        <taxon>Pseudomonadota</taxon>
        <taxon>Alphaproteobacteria</taxon>
        <taxon>Hyphomicrobiales</taxon>
        <taxon>Rhizobiaceae</taxon>
        <taxon>Rhizobium/Agrobacterium group</taxon>
        <taxon>Neorhizobium</taxon>
    </lineage>
</organism>
<name>A0A561QB48_9HYPH</name>
<comment type="similarity">
    <text evidence="1">Belongs to the thymidylate kinase family.</text>
</comment>
<protein>
    <submittedName>
        <fullName evidence="5">Thymidylate kinase</fullName>
    </submittedName>
</protein>
<dbReference type="InterPro" id="IPR027417">
    <property type="entry name" value="P-loop_NTPase"/>
</dbReference>
<comment type="caution">
    <text evidence="5">The sequence shown here is derived from an EMBL/GenBank/DDBJ whole genome shotgun (WGS) entry which is preliminary data.</text>
</comment>
<reference evidence="5 6" key="1">
    <citation type="submission" date="2019-06" db="EMBL/GenBank/DDBJ databases">
        <title>Sorghum-associated microbial communities from plants grown in Nebraska, USA.</title>
        <authorList>
            <person name="Schachtman D."/>
        </authorList>
    </citation>
    <scope>NUCLEOTIDE SEQUENCE [LARGE SCALE GENOMIC DNA]</scope>
    <source>
        <strain evidence="5 6">1225</strain>
    </source>
</reference>
<dbReference type="InterPro" id="IPR039430">
    <property type="entry name" value="Thymidylate_kin-like_dom"/>
</dbReference>
<keyword evidence="3" id="KW-0067">ATP-binding</keyword>
<sequence>MTGKLIFIEGPDGVGKTTTIDNLKAKLELRPELYEFLSFPGKAVGTLGNLVYEIHHDPLKFGVSEMSGLSKQALHIAAHLDAIERIIGPKLDMGTNIVLDRFWWSTLVYGSASGANPNALVGLVEAEKTLWGARKPALAILLDRDAPIERDDKLSEWLKLRAAYRALAEKERLSYPVCIIENATSHDDAVSQILTAIDHPKEH</sequence>
<dbReference type="Proteomes" id="UP000320653">
    <property type="component" value="Unassembled WGS sequence"/>
</dbReference>
<proteinExistence type="inferred from homology"/>
<dbReference type="RefSeq" id="WP_186458439.1">
    <property type="nucleotide sequence ID" value="NZ_VIWP01000011.1"/>
</dbReference>
<evidence type="ECO:0000313" key="6">
    <source>
        <dbReference type="Proteomes" id="UP000320653"/>
    </source>
</evidence>
<evidence type="ECO:0000313" key="5">
    <source>
        <dbReference type="EMBL" id="TWF47583.1"/>
    </source>
</evidence>
<dbReference type="GO" id="GO:0006235">
    <property type="term" value="P:dTTP biosynthetic process"/>
    <property type="evidence" value="ECO:0007669"/>
    <property type="project" value="TreeGrafter"/>
</dbReference>
<keyword evidence="5" id="KW-0808">Transferase</keyword>
<keyword evidence="5" id="KW-0418">Kinase</keyword>
<evidence type="ECO:0000256" key="1">
    <source>
        <dbReference type="ARBA" id="ARBA00009776"/>
    </source>
</evidence>
<dbReference type="AlphaFoldDB" id="A0A561QB48"/>
<feature type="domain" description="Thymidylate kinase-like" evidence="4">
    <location>
        <begin position="8"/>
        <end position="147"/>
    </location>
</feature>
<evidence type="ECO:0000256" key="3">
    <source>
        <dbReference type="ARBA" id="ARBA00022840"/>
    </source>
</evidence>
<dbReference type="SUPFAM" id="SSF52540">
    <property type="entry name" value="P-loop containing nucleoside triphosphate hydrolases"/>
    <property type="match status" value="1"/>
</dbReference>
<evidence type="ECO:0000259" key="4">
    <source>
        <dbReference type="Pfam" id="PF02223"/>
    </source>
</evidence>
<dbReference type="EMBL" id="VIWP01000011">
    <property type="protein sequence ID" value="TWF47583.1"/>
    <property type="molecule type" value="Genomic_DNA"/>
</dbReference>
<dbReference type="GO" id="GO:0004798">
    <property type="term" value="F:dTMP kinase activity"/>
    <property type="evidence" value="ECO:0007669"/>
    <property type="project" value="TreeGrafter"/>
</dbReference>